<evidence type="ECO:0000313" key="2">
    <source>
        <dbReference type="Proteomes" id="UP000308600"/>
    </source>
</evidence>
<accession>A0ACD3A610</accession>
<name>A0ACD3A610_9AGAR</name>
<proteinExistence type="predicted"/>
<evidence type="ECO:0000313" key="1">
    <source>
        <dbReference type="EMBL" id="TFK61081.1"/>
    </source>
</evidence>
<dbReference type="Proteomes" id="UP000308600">
    <property type="component" value="Unassembled WGS sequence"/>
</dbReference>
<reference evidence="1 2" key="1">
    <citation type="journal article" date="2019" name="Nat. Ecol. Evol.">
        <title>Megaphylogeny resolves global patterns of mushroom evolution.</title>
        <authorList>
            <person name="Varga T."/>
            <person name="Krizsan K."/>
            <person name="Foldi C."/>
            <person name="Dima B."/>
            <person name="Sanchez-Garcia M."/>
            <person name="Sanchez-Ramirez S."/>
            <person name="Szollosi G.J."/>
            <person name="Szarkandi J.G."/>
            <person name="Papp V."/>
            <person name="Albert L."/>
            <person name="Andreopoulos W."/>
            <person name="Angelini C."/>
            <person name="Antonin V."/>
            <person name="Barry K.W."/>
            <person name="Bougher N.L."/>
            <person name="Buchanan P."/>
            <person name="Buyck B."/>
            <person name="Bense V."/>
            <person name="Catcheside P."/>
            <person name="Chovatia M."/>
            <person name="Cooper J."/>
            <person name="Damon W."/>
            <person name="Desjardin D."/>
            <person name="Finy P."/>
            <person name="Geml J."/>
            <person name="Haridas S."/>
            <person name="Hughes K."/>
            <person name="Justo A."/>
            <person name="Karasinski D."/>
            <person name="Kautmanova I."/>
            <person name="Kiss B."/>
            <person name="Kocsube S."/>
            <person name="Kotiranta H."/>
            <person name="LaButti K.M."/>
            <person name="Lechner B.E."/>
            <person name="Liimatainen K."/>
            <person name="Lipzen A."/>
            <person name="Lukacs Z."/>
            <person name="Mihaltcheva S."/>
            <person name="Morgado L.N."/>
            <person name="Niskanen T."/>
            <person name="Noordeloos M.E."/>
            <person name="Ohm R.A."/>
            <person name="Ortiz-Santana B."/>
            <person name="Ovrebo C."/>
            <person name="Racz N."/>
            <person name="Riley R."/>
            <person name="Savchenko A."/>
            <person name="Shiryaev A."/>
            <person name="Soop K."/>
            <person name="Spirin V."/>
            <person name="Szebenyi C."/>
            <person name="Tomsovsky M."/>
            <person name="Tulloss R.E."/>
            <person name="Uehling J."/>
            <person name="Grigoriev I.V."/>
            <person name="Vagvolgyi C."/>
            <person name="Papp T."/>
            <person name="Martin F.M."/>
            <person name="Miettinen O."/>
            <person name="Hibbett D.S."/>
            <person name="Nagy L.G."/>
        </authorList>
    </citation>
    <scope>NUCLEOTIDE SEQUENCE [LARGE SCALE GENOMIC DNA]</scope>
    <source>
        <strain evidence="1 2">NL-1719</strain>
    </source>
</reference>
<dbReference type="EMBL" id="ML208697">
    <property type="protein sequence ID" value="TFK61081.1"/>
    <property type="molecule type" value="Genomic_DNA"/>
</dbReference>
<sequence>MATETWRLYFVVRGESEEKAITISSDTVVTDWLTTFLTSHSLKGYANRVSAWKLHSPTPTPDLLPLIRPGRKMEQIATRMELYRCLRDYFEDSPPKDDQGSHIVFESLEPPPPQRPQPSSHFLSLPGATFQFLKDLHTQLWGKRHLKGDITKSRM</sequence>
<gene>
    <name evidence="1" type="ORF">BDN72DRAFT_849969</name>
</gene>
<keyword evidence="2" id="KW-1185">Reference proteome</keyword>
<protein>
    <submittedName>
        <fullName evidence="1">Uncharacterized protein</fullName>
    </submittedName>
</protein>
<organism evidence="1 2">
    <name type="scientific">Pluteus cervinus</name>
    <dbReference type="NCBI Taxonomy" id="181527"/>
    <lineage>
        <taxon>Eukaryota</taxon>
        <taxon>Fungi</taxon>
        <taxon>Dikarya</taxon>
        <taxon>Basidiomycota</taxon>
        <taxon>Agaricomycotina</taxon>
        <taxon>Agaricomycetes</taxon>
        <taxon>Agaricomycetidae</taxon>
        <taxon>Agaricales</taxon>
        <taxon>Pluteineae</taxon>
        <taxon>Pluteaceae</taxon>
        <taxon>Pluteus</taxon>
    </lineage>
</organism>